<dbReference type="InterPro" id="IPR039309">
    <property type="entry name" value="BT1"/>
</dbReference>
<evidence type="ECO:0000256" key="5">
    <source>
        <dbReference type="ARBA" id="ARBA00023136"/>
    </source>
</evidence>
<evidence type="ECO:0000313" key="9">
    <source>
        <dbReference type="Proteomes" id="UP000429607"/>
    </source>
</evidence>
<keyword evidence="10" id="KW-1185">Reference proteome</keyword>
<organism evidence="7 11">
    <name type="scientific">Phytophthora rubi</name>
    <dbReference type="NCBI Taxonomy" id="129364"/>
    <lineage>
        <taxon>Eukaryota</taxon>
        <taxon>Sar</taxon>
        <taxon>Stramenopiles</taxon>
        <taxon>Oomycota</taxon>
        <taxon>Peronosporomycetes</taxon>
        <taxon>Peronosporales</taxon>
        <taxon>Peronosporaceae</taxon>
        <taxon>Phytophthora</taxon>
    </lineage>
</organism>
<keyword evidence="5" id="KW-0472">Membrane</keyword>
<evidence type="ECO:0000313" key="7">
    <source>
        <dbReference type="EMBL" id="KAE8955896.1"/>
    </source>
</evidence>
<dbReference type="PANTHER" id="PTHR31585">
    <property type="entry name" value="FOLATE-BIOPTERIN TRANSPORTER 1, CHLOROPLASTIC"/>
    <property type="match status" value="1"/>
</dbReference>
<evidence type="ECO:0000313" key="10">
    <source>
        <dbReference type="Proteomes" id="UP000434957"/>
    </source>
</evidence>
<evidence type="ECO:0000313" key="11">
    <source>
        <dbReference type="Proteomes" id="UP000435112"/>
    </source>
</evidence>
<dbReference type="PANTHER" id="PTHR31585:SF5">
    <property type="entry name" value="RNA-BINDING S4 DOMAIN-CONTAINING PROTEIN"/>
    <property type="match status" value="1"/>
</dbReference>
<accession>A0A6A3GHI6</accession>
<evidence type="ECO:0000256" key="1">
    <source>
        <dbReference type="ARBA" id="ARBA00004141"/>
    </source>
</evidence>
<dbReference type="EMBL" id="QXFT01009209">
    <property type="protein sequence ID" value="KAE9263053.1"/>
    <property type="molecule type" value="Genomic_DNA"/>
</dbReference>
<keyword evidence="2" id="KW-0813">Transport</keyword>
<gene>
    <name evidence="6" type="ORF">PR001_g32223</name>
    <name evidence="7" type="ORF">PR002_g31644</name>
    <name evidence="8" type="ORF">PR003_g33299</name>
</gene>
<dbReference type="AlphaFoldDB" id="A0A6A3GHI6"/>
<dbReference type="EMBL" id="QXFV01009386">
    <property type="protein sequence ID" value="KAE8955140.1"/>
    <property type="molecule type" value="Genomic_DNA"/>
</dbReference>
<protein>
    <submittedName>
        <fullName evidence="7">Uncharacterized protein</fullName>
    </submittedName>
</protein>
<dbReference type="Proteomes" id="UP000434957">
    <property type="component" value="Unassembled WGS sequence"/>
</dbReference>
<dbReference type="Proteomes" id="UP000435112">
    <property type="component" value="Unassembled WGS sequence"/>
</dbReference>
<evidence type="ECO:0000313" key="8">
    <source>
        <dbReference type="EMBL" id="KAE9263053.1"/>
    </source>
</evidence>
<keyword evidence="3" id="KW-0812">Transmembrane</keyword>
<sequence length="168" mass="18094">MPTTFTGGRGVNNQDLDIPKRLSFVSGASQPKDLEDGSYVGVKTPEHVPIGALPTGGEGGAIREGGMPVLTSKENLGLLFQYATVGLVYGLLPETIYPFMQEYLNCSGSQVTAASQLVVLPWSFKVFYGILSDCRPICGYQGSSKYNTIELAIVSSNKYLIRAFVICK</sequence>
<comment type="subcellular location">
    <subcellularLocation>
        <location evidence="1">Membrane</location>
        <topology evidence="1">Multi-pass membrane protein</topology>
    </subcellularLocation>
</comment>
<evidence type="ECO:0000256" key="4">
    <source>
        <dbReference type="ARBA" id="ARBA00022989"/>
    </source>
</evidence>
<comment type="caution">
    <text evidence="7">The sequence shown here is derived from an EMBL/GenBank/DDBJ whole genome shotgun (WGS) entry which is preliminary data.</text>
</comment>
<evidence type="ECO:0000256" key="3">
    <source>
        <dbReference type="ARBA" id="ARBA00022692"/>
    </source>
</evidence>
<evidence type="ECO:0000256" key="2">
    <source>
        <dbReference type="ARBA" id="ARBA00022448"/>
    </source>
</evidence>
<dbReference type="GO" id="GO:0016020">
    <property type="term" value="C:membrane"/>
    <property type="evidence" value="ECO:0007669"/>
    <property type="project" value="UniProtKB-SubCell"/>
</dbReference>
<evidence type="ECO:0000313" key="6">
    <source>
        <dbReference type="EMBL" id="KAE8955140.1"/>
    </source>
</evidence>
<dbReference type="EMBL" id="QXFU01008796">
    <property type="protein sequence ID" value="KAE8955896.1"/>
    <property type="molecule type" value="Genomic_DNA"/>
</dbReference>
<keyword evidence="4" id="KW-1133">Transmembrane helix</keyword>
<dbReference type="OrthoDB" id="114975at2759"/>
<reference evidence="9 11" key="1">
    <citation type="submission" date="2018-09" db="EMBL/GenBank/DDBJ databases">
        <title>Genomic investigation of the strawberry pathogen Phytophthora fragariae indicates pathogenicity is determined by transcriptional variation in three key races.</title>
        <authorList>
            <person name="Adams T.M."/>
            <person name="Armitage A.D."/>
            <person name="Sobczyk M.K."/>
            <person name="Bates H.J."/>
            <person name="Dunwell J.M."/>
            <person name="Nellist C.F."/>
            <person name="Harrison R.J."/>
        </authorList>
    </citation>
    <scope>NUCLEOTIDE SEQUENCE [LARGE SCALE GENOMIC DNA]</scope>
    <source>
        <strain evidence="6 9">SCRP249</strain>
        <strain evidence="7 11">SCRP324</strain>
        <strain evidence="8 10">SCRP333</strain>
    </source>
</reference>
<dbReference type="Proteomes" id="UP000429607">
    <property type="component" value="Unassembled WGS sequence"/>
</dbReference>
<name>A0A6A3GHI6_9STRA</name>
<dbReference type="Pfam" id="PF03092">
    <property type="entry name" value="BT1"/>
    <property type="match status" value="1"/>
</dbReference>
<proteinExistence type="predicted"/>